<evidence type="ECO:0000313" key="3">
    <source>
        <dbReference type="Proteomes" id="UP000335636"/>
    </source>
</evidence>
<accession>A0A5E4C718</accession>
<organism evidence="2 3">
    <name type="scientific">Marmota monax</name>
    <name type="common">Woodchuck</name>
    <dbReference type="NCBI Taxonomy" id="9995"/>
    <lineage>
        <taxon>Eukaryota</taxon>
        <taxon>Metazoa</taxon>
        <taxon>Chordata</taxon>
        <taxon>Craniata</taxon>
        <taxon>Vertebrata</taxon>
        <taxon>Euteleostomi</taxon>
        <taxon>Mammalia</taxon>
        <taxon>Eutheria</taxon>
        <taxon>Euarchontoglires</taxon>
        <taxon>Glires</taxon>
        <taxon>Rodentia</taxon>
        <taxon>Sciuromorpha</taxon>
        <taxon>Sciuridae</taxon>
        <taxon>Xerinae</taxon>
        <taxon>Marmotini</taxon>
        <taxon>Marmota</taxon>
    </lineage>
</organism>
<name>A0A5E4C718_MARMO</name>
<proteinExistence type="predicted"/>
<reference evidence="1" key="2">
    <citation type="submission" date="2020-08" db="EMBL/GenBank/DDBJ databases">
        <authorList>
            <person name="Shumante A."/>
            <person name="Zimin A.V."/>
            <person name="Puiu D."/>
            <person name="Salzberg S.L."/>
        </authorList>
    </citation>
    <scope>NUCLEOTIDE SEQUENCE</scope>
    <source>
        <strain evidence="1">WC2-LM</strain>
        <tissue evidence="1">Liver</tissue>
    </source>
</reference>
<dbReference type="Proteomes" id="UP000335636">
    <property type="component" value="Unassembled WGS sequence"/>
</dbReference>
<dbReference type="AlphaFoldDB" id="A0A5E4C718"/>
<dbReference type="Proteomes" id="UP000662637">
    <property type="component" value="Unassembled WGS sequence"/>
</dbReference>
<evidence type="ECO:0000313" key="2">
    <source>
        <dbReference type="EMBL" id="VTJ76712.1"/>
    </source>
</evidence>
<gene>
    <name evidence="1" type="ORF">GHT09_010888</name>
    <name evidence="2" type="ORF">MONAX_5E027702</name>
</gene>
<reference evidence="2 3" key="1">
    <citation type="submission" date="2019-04" db="EMBL/GenBank/DDBJ databases">
        <authorList>
            <person name="Alioto T."/>
            <person name="Alioto T."/>
        </authorList>
    </citation>
    <scope>NUCLEOTIDE SEQUENCE [LARGE SCALE GENOMIC DNA]</scope>
</reference>
<keyword evidence="3" id="KW-1185">Reference proteome</keyword>
<evidence type="ECO:0000313" key="1">
    <source>
        <dbReference type="EMBL" id="KAF7478046.1"/>
    </source>
</evidence>
<protein>
    <submittedName>
        <fullName evidence="2">Uncharacterized protein</fullName>
    </submittedName>
</protein>
<dbReference type="EMBL" id="WJEC01001755">
    <property type="protein sequence ID" value="KAF7478046.1"/>
    <property type="molecule type" value="Genomic_DNA"/>
</dbReference>
<dbReference type="EMBL" id="CABDUW010000915">
    <property type="protein sequence ID" value="VTJ76712.1"/>
    <property type="molecule type" value="Genomic_DNA"/>
</dbReference>
<sequence length="114" mass="13626">MENINKYMKPASPRASCWYIMLLSISQQFWELTSAILNKIMLAIQIFHISFVYFLACEDHAKNRWLTQAEKLRKDRVELLISQLDQTDIYSHLLKYSSHNSRIHRIFTKIDCIF</sequence>